<comment type="similarity">
    <text evidence="2 7">Belongs to the PhoU family.</text>
</comment>
<evidence type="ECO:0000313" key="10">
    <source>
        <dbReference type="Proteomes" id="UP000049127"/>
    </source>
</evidence>
<evidence type="ECO:0000256" key="2">
    <source>
        <dbReference type="ARBA" id="ARBA00008107"/>
    </source>
</evidence>
<dbReference type="PANTHER" id="PTHR42930:SF3">
    <property type="entry name" value="PHOSPHATE-SPECIFIC TRANSPORT SYSTEM ACCESSORY PROTEIN PHOU"/>
    <property type="match status" value="1"/>
</dbReference>
<dbReference type="RefSeq" id="WP_055342977.1">
    <property type="nucleotide sequence ID" value="NZ_CABJBQ010000004.1"/>
</dbReference>
<dbReference type="GO" id="GO:0005737">
    <property type="term" value="C:cytoplasm"/>
    <property type="evidence" value="ECO:0007669"/>
    <property type="project" value="UniProtKB-SubCell"/>
</dbReference>
<proteinExistence type="inferred from homology"/>
<dbReference type="InterPro" id="IPR038078">
    <property type="entry name" value="PhoU-like_sf"/>
</dbReference>
<evidence type="ECO:0000256" key="5">
    <source>
        <dbReference type="ARBA" id="ARBA00022490"/>
    </source>
</evidence>
<dbReference type="AlphaFoldDB" id="A0A0C7G9X6"/>
<feature type="domain" description="PhoU" evidence="8">
    <location>
        <begin position="120"/>
        <end position="205"/>
    </location>
</feature>
<dbReference type="GO" id="GO:0045936">
    <property type="term" value="P:negative regulation of phosphate metabolic process"/>
    <property type="evidence" value="ECO:0007669"/>
    <property type="project" value="InterPro"/>
</dbReference>
<dbReference type="NCBIfam" id="TIGR02135">
    <property type="entry name" value="phoU_full"/>
    <property type="match status" value="1"/>
</dbReference>
<evidence type="ECO:0000256" key="7">
    <source>
        <dbReference type="PIRNR" id="PIRNR003107"/>
    </source>
</evidence>
<comment type="subcellular location">
    <subcellularLocation>
        <location evidence="1 7">Cytoplasm</location>
    </subcellularLocation>
</comment>
<gene>
    <name evidence="9" type="primary">phoU</name>
    <name evidence="9" type="ORF">R28058_26871</name>
</gene>
<evidence type="ECO:0000256" key="6">
    <source>
        <dbReference type="ARBA" id="ARBA00022592"/>
    </source>
</evidence>
<dbReference type="GO" id="GO:0030643">
    <property type="term" value="P:intracellular phosphate ion homeostasis"/>
    <property type="evidence" value="ECO:0007669"/>
    <property type="project" value="InterPro"/>
</dbReference>
<evidence type="ECO:0000313" key="9">
    <source>
        <dbReference type="EMBL" id="CEQ04970.1"/>
    </source>
</evidence>
<evidence type="ECO:0000256" key="1">
    <source>
        <dbReference type="ARBA" id="ARBA00004496"/>
    </source>
</evidence>
<keyword evidence="4 7" id="KW-0813">Transport</keyword>
<dbReference type="FunFam" id="1.20.58.220:FF:000004">
    <property type="entry name" value="Phosphate-specific transport system accessory protein PhoU"/>
    <property type="match status" value="1"/>
</dbReference>
<dbReference type="PIRSF" id="PIRSF003107">
    <property type="entry name" value="PhoU"/>
    <property type="match status" value="1"/>
</dbReference>
<dbReference type="Gene3D" id="1.20.58.220">
    <property type="entry name" value="Phosphate transport system protein phou homolog 2, domain 2"/>
    <property type="match status" value="2"/>
</dbReference>
<dbReference type="EMBL" id="CEKZ01000022">
    <property type="protein sequence ID" value="CEQ04970.1"/>
    <property type="molecule type" value="Genomic_DNA"/>
</dbReference>
<comment type="function">
    <text evidence="7">Plays a role in the regulation of phosphate uptake.</text>
</comment>
<protein>
    <recommendedName>
        <fullName evidence="7">Phosphate-specific transport system accessory protein PhoU</fullName>
    </recommendedName>
</protein>
<comment type="subunit">
    <text evidence="3 7">Homodimer.</text>
</comment>
<evidence type="ECO:0000256" key="4">
    <source>
        <dbReference type="ARBA" id="ARBA00022448"/>
    </source>
</evidence>
<organism evidence="9 10">
    <name type="scientific">Paraclostridium sordellii</name>
    <name type="common">Clostridium sordellii</name>
    <dbReference type="NCBI Taxonomy" id="1505"/>
    <lineage>
        <taxon>Bacteria</taxon>
        <taxon>Bacillati</taxon>
        <taxon>Bacillota</taxon>
        <taxon>Clostridia</taxon>
        <taxon>Peptostreptococcales</taxon>
        <taxon>Peptostreptococcaceae</taxon>
        <taxon>Paraclostridium</taxon>
    </lineage>
</organism>
<keyword evidence="6 7" id="KW-0592">Phosphate transport</keyword>
<accession>A0A0C7G9X6</accession>
<dbReference type="OrthoDB" id="9814256at2"/>
<feature type="domain" description="PhoU" evidence="8">
    <location>
        <begin position="18"/>
        <end position="105"/>
    </location>
</feature>
<name>A0A0C7G9X6_PARSO</name>
<keyword evidence="5 7" id="KW-0963">Cytoplasm</keyword>
<dbReference type="PANTHER" id="PTHR42930">
    <property type="entry name" value="PHOSPHATE-SPECIFIC TRANSPORT SYSTEM ACCESSORY PROTEIN PHOU"/>
    <property type="match status" value="1"/>
</dbReference>
<evidence type="ECO:0000256" key="3">
    <source>
        <dbReference type="ARBA" id="ARBA00011738"/>
    </source>
</evidence>
<evidence type="ECO:0000259" key="8">
    <source>
        <dbReference type="Pfam" id="PF01895"/>
    </source>
</evidence>
<dbReference type="InterPro" id="IPR028366">
    <property type="entry name" value="PhoU"/>
</dbReference>
<reference evidence="9 10" key="1">
    <citation type="submission" date="2015-01" db="EMBL/GenBank/DDBJ databases">
        <authorList>
            <person name="Aslett A.Martin."/>
            <person name="De Silva Nishadi"/>
        </authorList>
    </citation>
    <scope>NUCLEOTIDE SEQUENCE [LARGE SCALE GENOMIC DNA]</scope>
    <source>
        <strain evidence="9 10">R28058</strain>
    </source>
</reference>
<dbReference type="InterPro" id="IPR026022">
    <property type="entry name" value="PhoU_dom"/>
</dbReference>
<dbReference type="Pfam" id="PF01895">
    <property type="entry name" value="PhoU"/>
    <property type="match status" value="2"/>
</dbReference>
<dbReference type="GO" id="GO:0006817">
    <property type="term" value="P:phosphate ion transport"/>
    <property type="evidence" value="ECO:0007669"/>
    <property type="project" value="UniProtKB-KW"/>
</dbReference>
<sequence>MINSSLELNINTLINYTLKMFDKSEEILEDSMKYMISKDVENAKKISKEDDEIDDLRDYIRDRSIELMALKQPMAKDLRVIYALESICLELERIGDYSVNIADEVVKIGEEEYIKELIDIPKMKEVCIDMIKSAKNALENKDEKLAYNTALKDDFIDKLYDQVQEHTLKIMHEKEINIDQGVRLLFIGRYLERIGDHTTNICEKIIYALKGDMIEIG</sequence>
<dbReference type="Proteomes" id="UP000049127">
    <property type="component" value="Unassembled WGS sequence"/>
</dbReference>
<dbReference type="SUPFAM" id="SSF109755">
    <property type="entry name" value="PhoU-like"/>
    <property type="match status" value="1"/>
</dbReference>